<dbReference type="PANTHER" id="PTHR34227:SF1">
    <property type="entry name" value="DIMETHYL SULFOXIDE REDUCTASE CHAPERONE-RELATED"/>
    <property type="match status" value="1"/>
</dbReference>
<protein>
    <recommendedName>
        <fullName evidence="3">Dehydrogenase</fullName>
    </recommendedName>
</protein>
<name>A0A5J4L6C2_9ZZZZ</name>
<evidence type="ECO:0008006" key="3">
    <source>
        <dbReference type="Google" id="ProtNLM"/>
    </source>
</evidence>
<dbReference type="InterPro" id="IPR020945">
    <property type="entry name" value="DMSO/NO3_reduct_chaperone"/>
</dbReference>
<dbReference type="SUPFAM" id="SSF89155">
    <property type="entry name" value="TorD-like"/>
    <property type="match status" value="1"/>
</dbReference>
<dbReference type="EMBL" id="BLAB01000001">
    <property type="protein sequence ID" value="GER93709.1"/>
    <property type="molecule type" value="Genomic_DNA"/>
</dbReference>
<comment type="caution">
    <text evidence="2">The sequence shown here is derived from an EMBL/GenBank/DDBJ whole genome shotgun (WGS) entry which is preliminary data.</text>
</comment>
<dbReference type="AlphaFoldDB" id="A0A5J4L6C2"/>
<dbReference type="Pfam" id="PF02613">
    <property type="entry name" value="Nitrate_red_del"/>
    <property type="match status" value="1"/>
</dbReference>
<proteinExistence type="predicted"/>
<dbReference type="InterPro" id="IPR050289">
    <property type="entry name" value="TorD/DmsD_chaperones"/>
</dbReference>
<dbReference type="InterPro" id="IPR036411">
    <property type="entry name" value="TorD-like_sf"/>
</dbReference>
<dbReference type="Gene3D" id="1.10.3480.10">
    <property type="entry name" value="TorD-like"/>
    <property type="match status" value="1"/>
</dbReference>
<dbReference type="PANTHER" id="PTHR34227">
    <property type="entry name" value="CHAPERONE PROTEIN YCDY"/>
    <property type="match status" value="1"/>
</dbReference>
<reference evidence="2" key="1">
    <citation type="submission" date="2019-10" db="EMBL/GenBank/DDBJ databases">
        <title>Metagenomic sequencing of thiosulfate-disproportionating enrichment culture.</title>
        <authorList>
            <person name="Umezawa K."/>
            <person name="Kojima H."/>
            <person name="Fukui M."/>
        </authorList>
    </citation>
    <scope>NUCLEOTIDE SEQUENCE</scope>
    <source>
        <strain evidence="2">45J</strain>
    </source>
</reference>
<evidence type="ECO:0000313" key="2">
    <source>
        <dbReference type="EMBL" id="GER93709.1"/>
    </source>
</evidence>
<sequence>MAFYDNVEDIERSELYKLFAGLFMNVPSDELIMHAKEVLQLKSTESPQQIRMDFENIFLRHDLHIAPYESLYNYPLGDRPRLLGHAAQDVQAFYISAEIVMDEEINFMPDHISAEMLFMSYLIENDMLEVQKRFLEEHLVKWVPEYCNELQKHVGTIFYKEVANILKEFILSEHELMSE</sequence>
<gene>
    <name evidence="2" type="ORF">A45J_1465</name>
</gene>
<organism evidence="2">
    <name type="scientific">hot springs metagenome</name>
    <dbReference type="NCBI Taxonomy" id="433727"/>
    <lineage>
        <taxon>unclassified sequences</taxon>
        <taxon>metagenomes</taxon>
        <taxon>ecological metagenomes</taxon>
    </lineage>
</organism>
<accession>A0A5J4L6C2</accession>
<keyword evidence="1" id="KW-0143">Chaperone</keyword>
<evidence type="ECO:0000256" key="1">
    <source>
        <dbReference type="ARBA" id="ARBA00023186"/>
    </source>
</evidence>